<keyword evidence="4 9" id="KW-0863">Zinc-finger</keyword>
<dbReference type="SUPFAM" id="SSF57667">
    <property type="entry name" value="beta-beta-alpha zinc fingers"/>
    <property type="match status" value="1"/>
</dbReference>
<evidence type="ECO:0000256" key="7">
    <source>
        <dbReference type="ARBA" id="ARBA00023242"/>
    </source>
</evidence>
<dbReference type="GO" id="GO:0000978">
    <property type="term" value="F:RNA polymerase II cis-regulatory region sequence-specific DNA binding"/>
    <property type="evidence" value="ECO:0007669"/>
    <property type="project" value="TreeGrafter"/>
</dbReference>
<evidence type="ECO:0000256" key="10">
    <source>
        <dbReference type="SAM" id="MobiDB-lite"/>
    </source>
</evidence>
<dbReference type="GO" id="GO:0000981">
    <property type="term" value="F:DNA-binding transcription factor activity, RNA polymerase II-specific"/>
    <property type="evidence" value="ECO:0007669"/>
    <property type="project" value="TreeGrafter"/>
</dbReference>
<dbReference type="PANTHER" id="PTHR24388:SF54">
    <property type="entry name" value="PROTEIN ESCARGOT"/>
    <property type="match status" value="1"/>
</dbReference>
<evidence type="ECO:0000313" key="12">
    <source>
        <dbReference type="EMBL" id="JAG42364.1"/>
    </source>
</evidence>
<evidence type="ECO:0000256" key="9">
    <source>
        <dbReference type="PROSITE-ProRule" id="PRU00042"/>
    </source>
</evidence>
<keyword evidence="3" id="KW-0677">Repeat</keyword>
<feature type="non-terminal residue" evidence="12">
    <location>
        <position position="1"/>
    </location>
</feature>
<evidence type="ECO:0000256" key="3">
    <source>
        <dbReference type="ARBA" id="ARBA00022737"/>
    </source>
</evidence>
<protein>
    <submittedName>
        <fullName evidence="12">Myoneurin</fullName>
    </submittedName>
</protein>
<dbReference type="InterPro" id="IPR050527">
    <property type="entry name" value="Snail/Krueppel_Znf"/>
</dbReference>
<keyword evidence="6" id="KW-0238">DNA-binding</keyword>
<evidence type="ECO:0000256" key="4">
    <source>
        <dbReference type="ARBA" id="ARBA00022771"/>
    </source>
</evidence>
<proteinExistence type="inferred from homology"/>
<dbReference type="InterPro" id="IPR036236">
    <property type="entry name" value="Znf_C2H2_sf"/>
</dbReference>
<feature type="domain" description="C2H2-type" evidence="11">
    <location>
        <begin position="61"/>
        <end position="88"/>
    </location>
</feature>
<dbReference type="SMART" id="SM00355">
    <property type="entry name" value="ZnF_C2H2"/>
    <property type="match status" value="2"/>
</dbReference>
<reference evidence="12" key="2">
    <citation type="submission" date="2014-07" db="EMBL/GenBank/DDBJ databases">
        <authorList>
            <person name="Hull J."/>
        </authorList>
    </citation>
    <scope>NUCLEOTIDE SEQUENCE</scope>
</reference>
<keyword evidence="5" id="KW-0862">Zinc</keyword>
<dbReference type="AlphaFoldDB" id="A0A0A9ZD40"/>
<dbReference type="GO" id="GO:0008270">
    <property type="term" value="F:zinc ion binding"/>
    <property type="evidence" value="ECO:0007669"/>
    <property type="project" value="UniProtKB-KW"/>
</dbReference>
<name>A0A0A9ZD40_LYGHE</name>
<dbReference type="PANTHER" id="PTHR24388">
    <property type="entry name" value="ZINC FINGER PROTEIN"/>
    <property type="match status" value="1"/>
</dbReference>
<dbReference type="Gene3D" id="3.30.160.60">
    <property type="entry name" value="Classic Zinc Finger"/>
    <property type="match status" value="2"/>
</dbReference>
<keyword evidence="2" id="KW-0479">Metal-binding</keyword>
<dbReference type="InterPro" id="IPR013087">
    <property type="entry name" value="Znf_C2H2_type"/>
</dbReference>
<feature type="domain" description="C2H2-type" evidence="11">
    <location>
        <begin position="89"/>
        <end position="116"/>
    </location>
</feature>
<evidence type="ECO:0000256" key="5">
    <source>
        <dbReference type="ARBA" id="ARBA00022833"/>
    </source>
</evidence>
<organism evidence="12">
    <name type="scientific">Lygus hesperus</name>
    <name type="common">Western plant bug</name>
    <dbReference type="NCBI Taxonomy" id="30085"/>
    <lineage>
        <taxon>Eukaryota</taxon>
        <taxon>Metazoa</taxon>
        <taxon>Ecdysozoa</taxon>
        <taxon>Arthropoda</taxon>
        <taxon>Hexapoda</taxon>
        <taxon>Insecta</taxon>
        <taxon>Pterygota</taxon>
        <taxon>Neoptera</taxon>
        <taxon>Paraneoptera</taxon>
        <taxon>Hemiptera</taxon>
        <taxon>Heteroptera</taxon>
        <taxon>Panheteroptera</taxon>
        <taxon>Cimicomorpha</taxon>
        <taxon>Miridae</taxon>
        <taxon>Mirini</taxon>
        <taxon>Lygus</taxon>
    </lineage>
</organism>
<comment type="similarity">
    <text evidence="8">Belongs to the snail C2H2-type zinc-finger protein family.</text>
</comment>
<dbReference type="GO" id="GO:0005634">
    <property type="term" value="C:nucleus"/>
    <property type="evidence" value="ECO:0007669"/>
    <property type="project" value="UniProtKB-SubCell"/>
</dbReference>
<evidence type="ECO:0000256" key="6">
    <source>
        <dbReference type="ARBA" id="ARBA00023125"/>
    </source>
</evidence>
<feature type="non-terminal residue" evidence="12">
    <location>
        <position position="117"/>
    </location>
</feature>
<sequence length="117" mass="13151">GDEEDAIERISCDNRDESVEDVEMAAGDKEDAIDGHLTIEEPEDSSVLERHVQIDAEEKPYSCGSGDYRTSNGRNLKDHLRTHSGNKPYACDRCDYRAGTRGILKNHTRTHTGEKPY</sequence>
<evidence type="ECO:0000259" key="11">
    <source>
        <dbReference type="PROSITE" id="PS50157"/>
    </source>
</evidence>
<keyword evidence="7" id="KW-0539">Nucleus</keyword>
<gene>
    <name evidence="12" type="primary">MYNN_1</name>
    <name evidence="12" type="ORF">CM83_5382</name>
</gene>
<evidence type="ECO:0000256" key="1">
    <source>
        <dbReference type="ARBA" id="ARBA00004123"/>
    </source>
</evidence>
<dbReference type="FunFam" id="3.30.160.60:FF:002452">
    <property type="entry name" value="zinc finger protein 142 isoform X4"/>
    <property type="match status" value="1"/>
</dbReference>
<dbReference type="EMBL" id="GBHO01001240">
    <property type="protein sequence ID" value="JAG42364.1"/>
    <property type="molecule type" value="Transcribed_RNA"/>
</dbReference>
<reference evidence="12" key="1">
    <citation type="journal article" date="2014" name="PLoS ONE">
        <title>Transcriptome-Based Identification of ABC Transporters in the Western Tarnished Plant Bug Lygus hesperus.</title>
        <authorList>
            <person name="Hull J.J."/>
            <person name="Chaney K."/>
            <person name="Geib S.M."/>
            <person name="Fabrick J.A."/>
            <person name="Brent C.S."/>
            <person name="Walsh D."/>
            <person name="Lavine L.C."/>
        </authorList>
    </citation>
    <scope>NUCLEOTIDE SEQUENCE</scope>
</reference>
<dbReference type="PROSITE" id="PS50157">
    <property type="entry name" value="ZINC_FINGER_C2H2_2"/>
    <property type="match status" value="2"/>
</dbReference>
<accession>A0A0A9ZD40</accession>
<comment type="subcellular location">
    <subcellularLocation>
        <location evidence="1">Nucleus</location>
    </subcellularLocation>
</comment>
<evidence type="ECO:0000256" key="2">
    <source>
        <dbReference type="ARBA" id="ARBA00022723"/>
    </source>
</evidence>
<feature type="region of interest" description="Disordered" evidence="10">
    <location>
        <begin position="57"/>
        <end position="81"/>
    </location>
</feature>
<evidence type="ECO:0000256" key="8">
    <source>
        <dbReference type="ARBA" id="ARBA00037948"/>
    </source>
</evidence>